<proteinExistence type="predicted"/>
<keyword evidence="1" id="KW-0175">Coiled coil</keyword>
<evidence type="ECO:0000313" key="4">
    <source>
        <dbReference type="Proteomes" id="UP000422736"/>
    </source>
</evidence>
<evidence type="ECO:0000256" key="2">
    <source>
        <dbReference type="SAM" id="MobiDB-lite"/>
    </source>
</evidence>
<evidence type="ECO:0000313" key="3">
    <source>
        <dbReference type="EMBL" id="QGN16562.1"/>
    </source>
</evidence>
<protein>
    <submittedName>
        <fullName evidence="3">Autophagy-related protein 23</fullName>
    </submittedName>
</protein>
<gene>
    <name evidence="3" type="primary">ATG23</name>
    <name evidence="3" type="ORF">FIM1_3276</name>
</gene>
<sequence>MDLNTVLLQQQEVETLLSNLQDTHKRVLNSETGTNEDLDRIRRDILICLNDLRKVNLMIIDSRDGLIKKSVAKLEKYEDRLKALQAEEAIIEEKLNEWTTEKRASTSHSSQKDKYKDEQWGSISIKLVGNHSSILNSYIDTVGIENTTLADDGNEEDANHHTPMETAAKFTREQLLDNVQKLRLCEEQVNVEIEQLRSLLSQYEKDKSIITDELRRNNDHIQGEINSLLREKDRINDQRRKILRKLGLIKDHDQIQTHKSKLLFSLSALTAPDNSDFDIALSQAFEFIDAKKQVLKKILRENKAQTSILHHRFSTWEEVLQLVQGLEANLQKEFVERNGNVPRETIATMINNTLKQVISIMGNEREDSTFTSIHCEINALQRALKELNIERISTPTPIRSSSKAPDILQMGKSPPKVGISREFASNMSQSVDDFSLKSNKND</sequence>
<organism evidence="3 4">
    <name type="scientific">Kluyveromyces marxianus</name>
    <name type="common">Yeast</name>
    <name type="synonym">Candida kefyr</name>
    <dbReference type="NCBI Taxonomy" id="4911"/>
    <lineage>
        <taxon>Eukaryota</taxon>
        <taxon>Fungi</taxon>
        <taxon>Dikarya</taxon>
        <taxon>Ascomycota</taxon>
        <taxon>Saccharomycotina</taxon>
        <taxon>Saccharomycetes</taxon>
        <taxon>Saccharomycetales</taxon>
        <taxon>Saccharomycetaceae</taxon>
        <taxon>Kluyveromyces</taxon>
    </lineage>
</organism>
<dbReference type="Proteomes" id="UP000422736">
    <property type="component" value="Chromosome 5"/>
</dbReference>
<accession>A0ABX6EWX1</accession>
<feature type="coiled-coil region" evidence="1">
    <location>
        <begin position="186"/>
        <end position="245"/>
    </location>
</feature>
<feature type="region of interest" description="Disordered" evidence="2">
    <location>
        <begin position="395"/>
        <end position="419"/>
    </location>
</feature>
<feature type="coiled-coil region" evidence="1">
    <location>
        <begin position="67"/>
        <end position="101"/>
    </location>
</feature>
<evidence type="ECO:0000256" key="1">
    <source>
        <dbReference type="SAM" id="Coils"/>
    </source>
</evidence>
<dbReference type="EMBL" id="CP015058">
    <property type="protein sequence ID" value="QGN16562.1"/>
    <property type="molecule type" value="Genomic_DNA"/>
</dbReference>
<reference evidence="3 4" key="1">
    <citation type="submission" date="2016-03" db="EMBL/GenBank/DDBJ databases">
        <title>How can Kluyveromyces marxianus grow so fast - potential evolutionary course in Saccharomyces Complex revealed by comparative genomics.</title>
        <authorList>
            <person name="Mo W."/>
            <person name="Lu W."/>
            <person name="Yang X."/>
            <person name="Qi J."/>
            <person name="Lv H."/>
        </authorList>
    </citation>
    <scope>NUCLEOTIDE SEQUENCE [LARGE SCALE GENOMIC DNA]</scope>
    <source>
        <strain evidence="3 4">FIM1</strain>
    </source>
</reference>
<keyword evidence="4" id="KW-1185">Reference proteome</keyword>
<reference evidence="3 4" key="2">
    <citation type="submission" date="2019-11" db="EMBL/GenBank/DDBJ databases">
        <authorList>
            <person name="Lu H."/>
        </authorList>
    </citation>
    <scope>NUCLEOTIDE SEQUENCE [LARGE SCALE GENOMIC DNA]</scope>
    <source>
        <strain evidence="3 4">FIM1</strain>
    </source>
</reference>
<name>A0ABX6EWX1_KLUMA</name>